<dbReference type="EMBL" id="JADQDO010000004">
    <property type="protein sequence ID" value="MBF9233860.1"/>
    <property type="molecule type" value="Genomic_DNA"/>
</dbReference>
<accession>A0A931BU50</accession>
<reference evidence="2" key="1">
    <citation type="submission" date="2020-11" db="EMBL/GenBank/DDBJ databases">
        <authorList>
            <person name="Kim M.K."/>
        </authorList>
    </citation>
    <scope>NUCLEOTIDE SEQUENCE</scope>
    <source>
        <strain evidence="2">BT350</strain>
    </source>
</reference>
<dbReference type="GO" id="GO:0005737">
    <property type="term" value="C:cytoplasm"/>
    <property type="evidence" value="ECO:0007669"/>
    <property type="project" value="TreeGrafter"/>
</dbReference>
<dbReference type="AlphaFoldDB" id="A0A931BU50"/>
<dbReference type="Gene3D" id="3.40.30.10">
    <property type="entry name" value="Glutaredoxin"/>
    <property type="match status" value="1"/>
</dbReference>
<feature type="domain" description="GST N-terminal" evidence="1">
    <location>
        <begin position="1"/>
        <end position="82"/>
    </location>
</feature>
<proteinExistence type="predicted"/>
<comment type="caution">
    <text evidence="2">The sequence shown here is derived from an EMBL/GenBank/DDBJ whole genome shotgun (WGS) entry which is preliminary data.</text>
</comment>
<dbReference type="Pfam" id="PF13409">
    <property type="entry name" value="GST_N_2"/>
    <property type="match status" value="1"/>
</dbReference>
<dbReference type="PANTHER" id="PTHR43968:SF6">
    <property type="entry name" value="GLUTATHIONE S-TRANSFERASE OMEGA"/>
    <property type="match status" value="1"/>
</dbReference>
<dbReference type="RefSeq" id="WP_196271850.1">
    <property type="nucleotide sequence ID" value="NZ_JADQDO010000004.1"/>
</dbReference>
<dbReference type="InterPro" id="IPR036282">
    <property type="entry name" value="Glutathione-S-Trfase_C_sf"/>
</dbReference>
<evidence type="ECO:0000313" key="3">
    <source>
        <dbReference type="Proteomes" id="UP000599312"/>
    </source>
</evidence>
<dbReference type="PROSITE" id="PS50404">
    <property type="entry name" value="GST_NTER"/>
    <property type="match status" value="1"/>
</dbReference>
<evidence type="ECO:0000313" key="2">
    <source>
        <dbReference type="EMBL" id="MBF9233860.1"/>
    </source>
</evidence>
<dbReference type="InterPro" id="IPR036249">
    <property type="entry name" value="Thioredoxin-like_sf"/>
</dbReference>
<gene>
    <name evidence="2" type="ORF">I2H38_10780</name>
</gene>
<dbReference type="SUPFAM" id="SSF52833">
    <property type="entry name" value="Thioredoxin-like"/>
    <property type="match status" value="1"/>
</dbReference>
<keyword evidence="3" id="KW-1185">Reference proteome</keyword>
<dbReference type="InterPro" id="IPR050983">
    <property type="entry name" value="GST_Omega/HSP26"/>
</dbReference>
<dbReference type="Pfam" id="PF13410">
    <property type="entry name" value="GST_C_2"/>
    <property type="match status" value="1"/>
</dbReference>
<dbReference type="Gene3D" id="1.20.1050.10">
    <property type="match status" value="1"/>
</dbReference>
<dbReference type="PANTHER" id="PTHR43968">
    <property type="match status" value="1"/>
</dbReference>
<sequence>MRLFWSPRSPFARKAMVVAHEVGVANRIEQVTTIVTAETFNADYASINPTGLLPALELEDGHVLFDSDVICEYLDTVFGGEHLLPRPLAARFQVLKRQSLGNGLMDRAVRWLGENFRPPALKSDDVIRSCRQSIQAMLDSLEIDATAAGDKRFDMGDATVACALSYLDFRFAAERWRDGRPCLATRYAAQALRPSLRETEYIAAKPSI</sequence>
<dbReference type="SUPFAM" id="SSF47616">
    <property type="entry name" value="GST C-terminal domain-like"/>
    <property type="match status" value="1"/>
</dbReference>
<protein>
    <submittedName>
        <fullName evidence="2">Glutathione S-transferase N-terminal domain-containing protein</fullName>
    </submittedName>
</protein>
<evidence type="ECO:0000259" key="1">
    <source>
        <dbReference type="PROSITE" id="PS50404"/>
    </source>
</evidence>
<dbReference type="Proteomes" id="UP000599312">
    <property type="component" value="Unassembled WGS sequence"/>
</dbReference>
<dbReference type="InterPro" id="IPR004045">
    <property type="entry name" value="Glutathione_S-Trfase_N"/>
</dbReference>
<organism evidence="2 3">
    <name type="scientific">Microvirga alba</name>
    <dbReference type="NCBI Taxonomy" id="2791025"/>
    <lineage>
        <taxon>Bacteria</taxon>
        <taxon>Pseudomonadati</taxon>
        <taxon>Pseudomonadota</taxon>
        <taxon>Alphaproteobacteria</taxon>
        <taxon>Hyphomicrobiales</taxon>
        <taxon>Methylobacteriaceae</taxon>
        <taxon>Microvirga</taxon>
    </lineage>
</organism>
<name>A0A931BU50_9HYPH</name>